<organism evidence="8 9">
    <name type="scientific">Intrasporangium calvum (strain ATCC 23552 / DSM 43043 / JCM 3097 / NBRC 12989 / NCIMB 10167 / NRRL B-3866 / 7 KIP)</name>
    <dbReference type="NCBI Taxonomy" id="710696"/>
    <lineage>
        <taxon>Bacteria</taxon>
        <taxon>Bacillati</taxon>
        <taxon>Actinomycetota</taxon>
        <taxon>Actinomycetes</taxon>
        <taxon>Micrococcales</taxon>
        <taxon>Intrasporangiaceae</taxon>
        <taxon>Intrasporangium</taxon>
    </lineage>
</organism>
<dbReference type="OrthoDB" id="4864396at2"/>
<dbReference type="InterPro" id="IPR013324">
    <property type="entry name" value="RNA_pol_sigma_r3/r4-like"/>
</dbReference>
<dbReference type="GO" id="GO:0006352">
    <property type="term" value="P:DNA-templated transcription initiation"/>
    <property type="evidence" value="ECO:0007669"/>
    <property type="project" value="InterPro"/>
</dbReference>
<dbReference type="Proteomes" id="UP000008914">
    <property type="component" value="Chromosome"/>
</dbReference>
<dbReference type="InterPro" id="IPR014325">
    <property type="entry name" value="RNA_pol_sigma-E_actinobac"/>
</dbReference>
<dbReference type="PANTHER" id="PTHR43133:SF50">
    <property type="entry name" value="ECF RNA POLYMERASE SIGMA FACTOR SIGM"/>
    <property type="match status" value="1"/>
</dbReference>
<dbReference type="InterPro" id="IPR013249">
    <property type="entry name" value="RNA_pol_sigma70_r4_t2"/>
</dbReference>
<evidence type="ECO:0000259" key="6">
    <source>
        <dbReference type="Pfam" id="PF04542"/>
    </source>
</evidence>
<protein>
    <submittedName>
        <fullName evidence="8">RNA polymerase, sigma-24 subunit, ECF subfamily</fullName>
    </submittedName>
</protein>
<dbReference type="Gene3D" id="1.10.10.10">
    <property type="entry name" value="Winged helix-like DNA-binding domain superfamily/Winged helix DNA-binding domain"/>
    <property type="match status" value="1"/>
</dbReference>
<evidence type="ECO:0000259" key="7">
    <source>
        <dbReference type="Pfam" id="PF08281"/>
    </source>
</evidence>
<dbReference type="InterPro" id="IPR013325">
    <property type="entry name" value="RNA_pol_sigma_r2"/>
</dbReference>
<dbReference type="EMBL" id="CP002343">
    <property type="protein sequence ID" value="ADU49378.1"/>
    <property type="molecule type" value="Genomic_DNA"/>
</dbReference>
<dbReference type="InterPro" id="IPR036388">
    <property type="entry name" value="WH-like_DNA-bd_sf"/>
</dbReference>
<evidence type="ECO:0000256" key="4">
    <source>
        <dbReference type="ARBA" id="ARBA00023125"/>
    </source>
</evidence>
<feature type="domain" description="RNA polymerase sigma factor 70 region 4 type 2" evidence="7">
    <location>
        <begin position="105"/>
        <end position="155"/>
    </location>
</feature>
<keyword evidence="2" id="KW-0805">Transcription regulation</keyword>
<accession>E6SAD0</accession>
<dbReference type="InterPro" id="IPR007627">
    <property type="entry name" value="RNA_pol_sigma70_r2"/>
</dbReference>
<evidence type="ECO:0000256" key="2">
    <source>
        <dbReference type="ARBA" id="ARBA00023015"/>
    </source>
</evidence>
<dbReference type="RefSeq" id="WP_013493690.1">
    <property type="nucleotide sequence ID" value="NC_014830.1"/>
</dbReference>
<dbReference type="Pfam" id="PF04542">
    <property type="entry name" value="Sigma70_r2"/>
    <property type="match status" value="1"/>
</dbReference>
<evidence type="ECO:0000313" key="9">
    <source>
        <dbReference type="Proteomes" id="UP000008914"/>
    </source>
</evidence>
<dbReference type="CDD" id="cd06171">
    <property type="entry name" value="Sigma70_r4"/>
    <property type="match status" value="1"/>
</dbReference>
<dbReference type="PANTHER" id="PTHR43133">
    <property type="entry name" value="RNA POLYMERASE ECF-TYPE SIGMA FACTO"/>
    <property type="match status" value="1"/>
</dbReference>
<proteinExistence type="inferred from homology"/>
<dbReference type="AlphaFoldDB" id="E6SAD0"/>
<keyword evidence="9" id="KW-1185">Reference proteome</keyword>
<dbReference type="Pfam" id="PF08281">
    <property type="entry name" value="Sigma70_r4_2"/>
    <property type="match status" value="1"/>
</dbReference>
<evidence type="ECO:0000256" key="5">
    <source>
        <dbReference type="ARBA" id="ARBA00023163"/>
    </source>
</evidence>
<dbReference type="eggNOG" id="COG1595">
    <property type="taxonomic scope" value="Bacteria"/>
</dbReference>
<dbReference type="HOGENOM" id="CLU_047691_15_4_11"/>
<keyword evidence="3" id="KW-0731">Sigma factor</keyword>
<dbReference type="NCBIfam" id="TIGR02983">
    <property type="entry name" value="SigE-fam_strep"/>
    <property type="match status" value="1"/>
</dbReference>
<evidence type="ECO:0000256" key="3">
    <source>
        <dbReference type="ARBA" id="ARBA00023082"/>
    </source>
</evidence>
<dbReference type="SUPFAM" id="SSF88946">
    <property type="entry name" value="Sigma2 domain of RNA polymerase sigma factors"/>
    <property type="match status" value="1"/>
</dbReference>
<keyword evidence="5" id="KW-0804">Transcription</keyword>
<dbReference type="GO" id="GO:0003677">
    <property type="term" value="F:DNA binding"/>
    <property type="evidence" value="ECO:0007669"/>
    <property type="project" value="UniProtKB-KW"/>
</dbReference>
<comment type="similarity">
    <text evidence="1">Belongs to the sigma-70 factor family. ECF subfamily.</text>
</comment>
<evidence type="ECO:0000313" key="8">
    <source>
        <dbReference type="EMBL" id="ADU49378.1"/>
    </source>
</evidence>
<keyword evidence="4" id="KW-0238">DNA-binding</keyword>
<sequence length="164" mass="18805">METADREADFTAYVRARQRHFVRFAYLLTGDPHSAEDLVQSAFAKVYRKWGNIHGSPDAYVRQTIINEHHSWWRRTWRHREVTGSDLITYADPPAPADRYADGDLHDHIRNLPTQQRAAIILRYYEDLTEAQTAEVLGISVGTVKSHTSRALSALRVSMKEVTA</sequence>
<dbReference type="InterPro" id="IPR039425">
    <property type="entry name" value="RNA_pol_sigma-70-like"/>
</dbReference>
<dbReference type="SUPFAM" id="SSF88659">
    <property type="entry name" value="Sigma3 and sigma4 domains of RNA polymerase sigma factors"/>
    <property type="match status" value="1"/>
</dbReference>
<reference evidence="8 9" key="1">
    <citation type="journal article" date="2010" name="Stand. Genomic Sci.">
        <title>Complete genome sequence of Intrasporangium calvum type strain (7 KIP).</title>
        <authorList>
            <person name="Del Rio T.G."/>
            <person name="Chertkov O."/>
            <person name="Yasawong M."/>
            <person name="Lucas S."/>
            <person name="Deshpande S."/>
            <person name="Cheng J.F."/>
            <person name="Detter C."/>
            <person name="Tapia R."/>
            <person name="Han C."/>
            <person name="Goodwin L."/>
            <person name="Pitluck S."/>
            <person name="Liolios K."/>
            <person name="Ivanova N."/>
            <person name="Mavromatis K."/>
            <person name="Pati A."/>
            <person name="Chen A."/>
            <person name="Palaniappan K."/>
            <person name="Land M."/>
            <person name="Hauser L."/>
            <person name="Chang Y.J."/>
            <person name="Jeffries C.D."/>
            <person name="Rohde M."/>
            <person name="Pukall R."/>
            <person name="Sikorski J."/>
            <person name="Goker M."/>
            <person name="Woyke T."/>
            <person name="Bristow J."/>
            <person name="Eisen J.A."/>
            <person name="Markowitz V."/>
            <person name="Hugenholtz P."/>
            <person name="Kyrpides N.C."/>
            <person name="Klenk H.P."/>
            <person name="Lapidus A."/>
        </authorList>
    </citation>
    <scope>NUCLEOTIDE SEQUENCE [LARGE SCALE GENOMIC DNA]</scope>
    <source>
        <strain evidence="9">ATCC 23552 / DSM 43043 / JCM 3097 / NBRC 12989 / 7 KIP</strain>
    </source>
</reference>
<gene>
    <name evidence="8" type="ordered locus">Intca_2879</name>
</gene>
<dbReference type="Gene3D" id="1.10.1740.10">
    <property type="match status" value="1"/>
</dbReference>
<dbReference type="GO" id="GO:0016987">
    <property type="term" value="F:sigma factor activity"/>
    <property type="evidence" value="ECO:0007669"/>
    <property type="project" value="UniProtKB-KW"/>
</dbReference>
<dbReference type="STRING" id="710696.Intca_2879"/>
<dbReference type="InterPro" id="IPR014284">
    <property type="entry name" value="RNA_pol_sigma-70_dom"/>
</dbReference>
<dbReference type="NCBIfam" id="TIGR02937">
    <property type="entry name" value="sigma70-ECF"/>
    <property type="match status" value="1"/>
</dbReference>
<evidence type="ECO:0000256" key="1">
    <source>
        <dbReference type="ARBA" id="ARBA00010641"/>
    </source>
</evidence>
<dbReference type="KEGG" id="ica:Intca_2879"/>
<feature type="domain" description="RNA polymerase sigma-70 region 2" evidence="6">
    <location>
        <begin position="14"/>
        <end position="78"/>
    </location>
</feature>
<name>E6SAD0_INTC7</name>